<dbReference type="EMBL" id="UZWE01000021">
    <property type="protein sequence ID" value="VDS07589.1"/>
    <property type="molecule type" value="Genomic_DNA"/>
</dbReference>
<dbReference type="SUPFAM" id="SSF55729">
    <property type="entry name" value="Acyl-CoA N-acyltransferases (Nat)"/>
    <property type="match status" value="1"/>
</dbReference>
<name>A0A447IJD0_9RHOB</name>
<dbReference type="InterPro" id="IPR016181">
    <property type="entry name" value="Acyl_CoA_acyltransferase"/>
</dbReference>
<sequence>MRLATAADVLRIVGWIEELRDAVNGPIPVDRAHTANTVARLIASPDGFVAVTGGGFIAGCLTPTLINPGLIAQEIGWFSKDKTGLQLLRAFEEWATERGAMLIQLSTGADGLDLSRLGYRLTERAWVKQ</sequence>
<reference evidence="1 2" key="1">
    <citation type="submission" date="2018-12" db="EMBL/GenBank/DDBJ databases">
        <authorList>
            <person name="Criscuolo A."/>
        </authorList>
    </citation>
    <scope>NUCLEOTIDE SEQUENCE [LARGE SCALE GENOMIC DNA]</scope>
    <source>
        <strain evidence="1">ACIP1116241</strain>
    </source>
</reference>
<dbReference type="AlphaFoldDB" id="A0A447IJD0"/>
<gene>
    <name evidence="1" type="ORF">PARHAE_00766</name>
</gene>
<protein>
    <recommendedName>
        <fullName evidence="3">N-acetyltransferase domain-containing protein</fullName>
    </recommendedName>
</protein>
<proteinExistence type="predicted"/>
<accession>A0A447IJD0</accession>
<dbReference type="RefSeq" id="WP_126153277.1">
    <property type="nucleotide sequence ID" value="NZ_UZWE01000021.1"/>
</dbReference>
<evidence type="ECO:0000313" key="1">
    <source>
        <dbReference type="EMBL" id="VDS07589.1"/>
    </source>
</evidence>
<organism evidence="1 2">
    <name type="scientific">Paracoccus haematequi</name>
    <dbReference type="NCBI Taxonomy" id="2491866"/>
    <lineage>
        <taxon>Bacteria</taxon>
        <taxon>Pseudomonadati</taxon>
        <taxon>Pseudomonadota</taxon>
        <taxon>Alphaproteobacteria</taxon>
        <taxon>Rhodobacterales</taxon>
        <taxon>Paracoccaceae</taxon>
        <taxon>Paracoccus</taxon>
    </lineage>
</organism>
<dbReference type="Gene3D" id="3.40.630.30">
    <property type="match status" value="1"/>
</dbReference>
<dbReference type="OrthoDB" id="7959761at2"/>
<keyword evidence="2" id="KW-1185">Reference proteome</keyword>
<evidence type="ECO:0000313" key="2">
    <source>
        <dbReference type="Proteomes" id="UP000270743"/>
    </source>
</evidence>
<dbReference type="Proteomes" id="UP000270743">
    <property type="component" value="Unassembled WGS sequence"/>
</dbReference>
<evidence type="ECO:0008006" key="3">
    <source>
        <dbReference type="Google" id="ProtNLM"/>
    </source>
</evidence>